<accession>Q5UF11</accession>
<gene>
    <name evidence="2" type="ORF">Red2C11_26</name>
</gene>
<evidence type="ECO:0008006" key="3">
    <source>
        <dbReference type="Google" id="ProtNLM"/>
    </source>
</evidence>
<dbReference type="EMBL" id="AY744399">
    <property type="protein sequence ID" value="AAV31678.1"/>
    <property type="molecule type" value="Genomic_DNA"/>
</dbReference>
<organism evidence="2">
    <name type="scientific">uncultured alpha proteobacterium EBAC2C11</name>
    <dbReference type="NCBI Taxonomy" id="295349"/>
    <lineage>
        <taxon>Bacteria</taxon>
        <taxon>Pseudomonadati</taxon>
        <taxon>Pseudomonadota</taxon>
        <taxon>Alphaproteobacteria</taxon>
        <taxon>Candidatus Puniceispirillales</taxon>
        <taxon>environmental samples</taxon>
    </lineage>
</organism>
<evidence type="ECO:0000313" key="2">
    <source>
        <dbReference type="EMBL" id="AAV31678.1"/>
    </source>
</evidence>
<evidence type="ECO:0000256" key="1">
    <source>
        <dbReference type="SAM" id="MobiDB-lite"/>
    </source>
</evidence>
<protein>
    <recommendedName>
        <fullName evidence="3">Antifreeze glycopeptide polyprotein</fullName>
    </recommendedName>
</protein>
<feature type="compositionally biased region" description="Polar residues" evidence="1">
    <location>
        <begin position="113"/>
        <end position="140"/>
    </location>
</feature>
<dbReference type="AlphaFoldDB" id="Q5UF11"/>
<name>Q5UF11_9PROT</name>
<sequence length="706" mass="75932">MKNCKNKFCFLPHVAGAMVARSVITSLVFICAMSVSSLAQQNAPVNLLTIAPIDKNAPNPDSQNNIDQVIDQVLESDGSITKLKNKAQSDESVKSARMGKVTANEFQERPPIDSSSKDITTNDNNILSQKNTENSSNESAPLTVPEKPAVQNAEKNSIGNFDGGVNNNAGNALTSDIYGSAKIGRRKISDVGLAAIGVGNIGNHQLDSKLWRGTSARDAIFLLQRAAVGGKSPAITRLAYEVVARQSVPPSGANNVASDLVEARLAFLANGGRSEDLALLVAQLPKAEKWAGWRRWLAEHYLMIRDDSAACDIVASEITQTLEPFWHKSNVICQAVQGNPGGARFAADILAANGVRDPAFFGLVDEVLHNKPSEEVDATSLDSAHIVLMDVANRSIPLEGLSVLPSQMAETVMKLKFLGPDARMVSTFDGLNRGLISHQQAGKLWRNVGPTTDDPQIALSRLSTNANALTTALTWRAIDSDKRPERLSMVPKALKAEIRAGNGALMLPLYAELVRNALTDDAVASTIRFDDLDVAPKLAFMLAINKPSDTSTLSAFGRNADALQVAELLGGINRGEIDSDTVSDLKIWHLMPVLDAAGVEINNINWLDLVKSKRWPQRSFVNLSPVLLKAVVSAAKNHHVAETVLLTNWLLHDVSLDKANPADLASVIKALDQIGQLETAKAFTQEVVKAHLMQLLAEKVPNGAES</sequence>
<feature type="region of interest" description="Disordered" evidence="1">
    <location>
        <begin position="84"/>
        <end position="147"/>
    </location>
</feature>
<reference evidence="2" key="1">
    <citation type="submission" date="2004-09" db="EMBL/GenBank/DDBJ databases">
        <title>SAR116.</title>
        <authorList>
            <person name="Sabehi G."/>
            <person name="Beja O."/>
        </authorList>
    </citation>
    <scope>NUCLEOTIDE SEQUENCE</scope>
</reference>
<proteinExistence type="predicted"/>